<name>A0A5R9BUH0_9LACO</name>
<dbReference type="SMART" id="SM00422">
    <property type="entry name" value="HTH_MERR"/>
    <property type="match status" value="1"/>
</dbReference>
<feature type="transmembrane region" description="Helical" evidence="2">
    <location>
        <begin position="136"/>
        <end position="159"/>
    </location>
</feature>
<dbReference type="Pfam" id="PF13411">
    <property type="entry name" value="MerR_1"/>
    <property type="match status" value="1"/>
</dbReference>
<dbReference type="PRINTS" id="PR00040">
    <property type="entry name" value="HTHMERR"/>
</dbReference>
<keyword evidence="1" id="KW-0238">DNA-binding</keyword>
<gene>
    <name evidence="4" type="ORF">FEZ51_05660</name>
</gene>
<dbReference type="PANTHER" id="PTHR30204">
    <property type="entry name" value="REDOX-CYCLING DRUG-SENSING TRANSCRIPTIONAL ACTIVATOR SOXR"/>
    <property type="match status" value="1"/>
</dbReference>
<dbReference type="OrthoDB" id="1894615at2"/>
<dbReference type="InterPro" id="IPR047057">
    <property type="entry name" value="MerR_fam"/>
</dbReference>
<evidence type="ECO:0000256" key="1">
    <source>
        <dbReference type="ARBA" id="ARBA00023125"/>
    </source>
</evidence>
<evidence type="ECO:0000256" key="2">
    <source>
        <dbReference type="SAM" id="Phobius"/>
    </source>
</evidence>
<sequence>MSTYTTGDLARKVGVSVRTVQYYDRKKLVIPFKISEGGRRIYSDTELKRLKFVLLLKSLGLSLSTIRDLLDSPEFNNVLKDLLKQKRTQLDQEISEKKYQLDSIIKVENGLNNGLPLSPNSLNDVEKIMEKSKKLFWLRTRLIAFGLILDVLEIGVIWYGIVTGNWLPCLVGFIAVFIFVYFLMTNYYRNVRYICPNCEKIFQPRLKDFFFSRHTSKTRQLTCPNCHYHGFCVEISK</sequence>
<dbReference type="InterPro" id="IPR000551">
    <property type="entry name" value="MerR-type_HTH_dom"/>
</dbReference>
<dbReference type="GO" id="GO:0003677">
    <property type="term" value="F:DNA binding"/>
    <property type="evidence" value="ECO:0007669"/>
    <property type="project" value="UniProtKB-KW"/>
</dbReference>
<proteinExistence type="predicted"/>
<dbReference type="GO" id="GO:0003700">
    <property type="term" value="F:DNA-binding transcription factor activity"/>
    <property type="evidence" value="ECO:0007669"/>
    <property type="project" value="InterPro"/>
</dbReference>
<organism evidence="4 5">
    <name type="scientific">Pediococcus stilesii</name>
    <dbReference type="NCBI Taxonomy" id="331679"/>
    <lineage>
        <taxon>Bacteria</taxon>
        <taxon>Bacillati</taxon>
        <taxon>Bacillota</taxon>
        <taxon>Bacilli</taxon>
        <taxon>Lactobacillales</taxon>
        <taxon>Lactobacillaceae</taxon>
        <taxon>Pediococcus</taxon>
    </lineage>
</organism>
<dbReference type="Gene3D" id="1.10.1660.10">
    <property type="match status" value="1"/>
</dbReference>
<accession>A0A5R9BUH0</accession>
<keyword evidence="2" id="KW-0472">Membrane</keyword>
<feature type="transmembrane region" description="Helical" evidence="2">
    <location>
        <begin position="165"/>
        <end position="184"/>
    </location>
</feature>
<evidence type="ECO:0000313" key="5">
    <source>
        <dbReference type="Proteomes" id="UP000305541"/>
    </source>
</evidence>
<dbReference type="PROSITE" id="PS50937">
    <property type="entry name" value="HTH_MERR_2"/>
    <property type="match status" value="1"/>
</dbReference>
<dbReference type="AlphaFoldDB" id="A0A5R9BUH0"/>
<evidence type="ECO:0000259" key="3">
    <source>
        <dbReference type="PROSITE" id="PS50937"/>
    </source>
</evidence>
<dbReference type="InterPro" id="IPR009061">
    <property type="entry name" value="DNA-bd_dom_put_sf"/>
</dbReference>
<evidence type="ECO:0000313" key="4">
    <source>
        <dbReference type="EMBL" id="TLQ04287.1"/>
    </source>
</evidence>
<reference evidence="4 5" key="1">
    <citation type="submission" date="2019-05" db="EMBL/GenBank/DDBJ databases">
        <title>The metagenome of a microbial culture collection derived from dairy environment covers the genomic content of the human microbiome.</title>
        <authorList>
            <person name="Roder T."/>
            <person name="Wuthrich D."/>
            <person name="Sattari Z."/>
            <person name="Von Ah U."/>
            <person name="Bar C."/>
            <person name="Ronchi F."/>
            <person name="Macpherson A.J."/>
            <person name="Ganal-Vonarburg S.C."/>
            <person name="Bruggmann R."/>
            <person name="Vergeres G."/>
        </authorList>
    </citation>
    <scope>NUCLEOTIDE SEQUENCE [LARGE SCALE GENOMIC DNA]</scope>
    <source>
        <strain evidence="4 5">FAM 18815</strain>
    </source>
</reference>
<keyword evidence="2" id="KW-1133">Transmembrane helix</keyword>
<comment type="caution">
    <text evidence="4">The sequence shown here is derived from an EMBL/GenBank/DDBJ whole genome shotgun (WGS) entry which is preliminary data.</text>
</comment>
<dbReference type="SUPFAM" id="SSF46955">
    <property type="entry name" value="Putative DNA-binding domain"/>
    <property type="match status" value="1"/>
</dbReference>
<dbReference type="PANTHER" id="PTHR30204:SF96">
    <property type="entry name" value="CHROMOSOME-ANCHORING PROTEIN RACA"/>
    <property type="match status" value="1"/>
</dbReference>
<protein>
    <submittedName>
        <fullName evidence="4">MerR family transcriptional regulator</fullName>
    </submittedName>
</protein>
<dbReference type="Proteomes" id="UP000305541">
    <property type="component" value="Unassembled WGS sequence"/>
</dbReference>
<feature type="domain" description="HTH merR-type" evidence="3">
    <location>
        <begin position="3"/>
        <end position="72"/>
    </location>
</feature>
<dbReference type="RefSeq" id="WP_138474330.1">
    <property type="nucleotide sequence ID" value="NZ_VBTH01000008.1"/>
</dbReference>
<dbReference type="EMBL" id="VBTH01000008">
    <property type="protein sequence ID" value="TLQ04287.1"/>
    <property type="molecule type" value="Genomic_DNA"/>
</dbReference>
<keyword evidence="2" id="KW-0812">Transmembrane</keyword>